<dbReference type="RefSeq" id="WP_184234163.1">
    <property type="nucleotide sequence ID" value="NZ_JACHMJ010000001.1"/>
</dbReference>
<dbReference type="Proteomes" id="UP000536685">
    <property type="component" value="Unassembled WGS sequence"/>
</dbReference>
<dbReference type="InterPro" id="IPR021373">
    <property type="entry name" value="DUF2993"/>
</dbReference>
<accession>A0A841AHF5</accession>
<evidence type="ECO:0000313" key="3">
    <source>
        <dbReference type="Proteomes" id="UP000536685"/>
    </source>
</evidence>
<evidence type="ECO:0000313" key="2">
    <source>
        <dbReference type="EMBL" id="MBB5842657.1"/>
    </source>
</evidence>
<sequence>MTDNTTLELPEPVDAAPAEPPRRRRRWIGWVVAAVVLVVLLVVGYIVAESAARSYATGLIRDELGAALSLDADQPMAIDLGGGSLLMQAAGGSIDRVTVDVDDVAFGDVTGDLSLAATGIPIDGETPADSLTGSATIDADNVQKLRSYISAIDLDAITLGDGVVDVSTTVPVLVFSLPVSASIAPSVDNGDLLFSPVSVTVNGAEFSLAELREGPFGDIADRVVASQSFCVAEYLPASIVLTGVDVTPERLRLDVTGDDVVIGSQLSAMGTCD</sequence>
<protein>
    <recommendedName>
        <fullName evidence="4">DUF2993 domain-containing protein</fullName>
    </recommendedName>
</protein>
<dbReference type="AlphaFoldDB" id="A0A841AHF5"/>
<name>A0A841AHF5_9MICO</name>
<reference evidence="2 3" key="1">
    <citation type="submission" date="2020-08" db="EMBL/GenBank/DDBJ databases">
        <title>Sequencing the genomes of 1000 actinobacteria strains.</title>
        <authorList>
            <person name="Klenk H.-P."/>
        </authorList>
    </citation>
    <scope>NUCLEOTIDE SEQUENCE [LARGE SCALE GENOMIC DNA]</scope>
    <source>
        <strain evidence="2 3">DSM 105784</strain>
    </source>
</reference>
<organism evidence="2 3">
    <name type="scientific">Conyzicola lurida</name>
    <dbReference type="NCBI Taxonomy" id="1172621"/>
    <lineage>
        <taxon>Bacteria</taxon>
        <taxon>Bacillati</taxon>
        <taxon>Actinomycetota</taxon>
        <taxon>Actinomycetes</taxon>
        <taxon>Micrococcales</taxon>
        <taxon>Microbacteriaceae</taxon>
        <taxon>Conyzicola</taxon>
    </lineage>
</organism>
<evidence type="ECO:0008006" key="4">
    <source>
        <dbReference type="Google" id="ProtNLM"/>
    </source>
</evidence>
<keyword evidence="1" id="KW-1133">Transmembrane helix</keyword>
<gene>
    <name evidence="2" type="ORF">HD599_000980</name>
</gene>
<dbReference type="Pfam" id="PF11209">
    <property type="entry name" value="LmeA"/>
    <property type="match status" value="1"/>
</dbReference>
<keyword evidence="3" id="KW-1185">Reference proteome</keyword>
<keyword evidence="1" id="KW-0472">Membrane</keyword>
<dbReference type="EMBL" id="JACHMJ010000001">
    <property type="protein sequence ID" value="MBB5842657.1"/>
    <property type="molecule type" value="Genomic_DNA"/>
</dbReference>
<evidence type="ECO:0000256" key="1">
    <source>
        <dbReference type="SAM" id="Phobius"/>
    </source>
</evidence>
<proteinExistence type="predicted"/>
<keyword evidence="1" id="KW-0812">Transmembrane</keyword>
<comment type="caution">
    <text evidence="2">The sequence shown here is derived from an EMBL/GenBank/DDBJ whole genome shotgun (WGS) entry which is preliminary data.</text>
</comment>
<feature type="transmembrane region" description="Helical" evidence="1">
    <location>
        <begin position="27"/>
        <end position="48"/>
    </location>
</feature>